<comment type="catalytic activity">
    <reaction evidence="8">
        <text>L-seryl-[protein] + ATP = O-phospho-L-seryl-[protein] + ADP + H(+)</text>
        <dbReference type="Rhea" id="RHEA:17989"/>
        <dbReference type="Rhea" id="RHEA-COMP:9863"/>
        <dbReference type="Rhea" id="RHEA-COMP:11604"/>
        <dbReference type="ChEBI" id="CHEBI:15378"/>
        <dbReference type="ChEBI" id="CHEBI:29999"/>
        <dbReference type="ChEBI" id="CHEBI:30616"/>
        <dbReference type="ChEBI" id="CHEBI:83421"/>
        <dbReference type="ChEBI" id="CHEBI:456216"/>
        <dbReference type="EC" id="2.7.11.1"/>
    </reaction>
</comment>
<name>F0XVD8_AURAN</name>
<dbReference type="PANTHER" id="PTHR24356">
    <property type="entry name" value="SERINE/THREONINE-PROTEIN KINASE"/>
    <property type="match status" value="1"/>
</dbReference>
<organism evidence="13">
    <name type="scientific">Aureococcus anophagefferens</name>
    <name type="common">Harmful bloom alga</name>
    <dbReference type="NCBI Taxonomy" id="44056"/>
    <lineage>
        <taxon>Eukaryota</taxon>
        <taxon>Sar</taxon>
        <taxon>Stramenopiles</taxon>
        <taxon>Ochrophyta</taxon>
        <taxon>Pelagophyceae</taxon>
        <taxon>Pelagomonadales</taxon>
        <taxon>Pelagomonadaceae</taxon>
        <taxon>Aureococcus</taxon>
    </lineage>
</organism>
<dbReference type="InterPro" id="IPR011009">
    <property type="entry name" value="Kinase-like_dom_sf"/>
</dbReference>
<dbReference type="OrthoDB" id="347657at2759"/>
<keyword evidence="3" id="KW-0808">Transferase</keyword>
<evidence type="ECO:0000256" key="10">
    <source>
        <dbReference type="RuleBase" id="RU000304"/>
    </source>
</evidence>
<dbReference type="KEGG" id="aaf:AURANDRAFT_19403"/>
<accession>F0XVD8</accession>
<dbReference type="PANTHER" id="PTHR24356:SF163">
    <property type="entry name" value="3-PHOSPHOINOSITIDE-DEPENDENT PROTEIN KINASE 1-RELATED"/>
    <property type="match status" value="1"/>
</dbReference>
<evidence type="ECO:0000313" key="13">
    <source>
        <dbReference type="Proteomes" id="UP000002729"/>
    </source>
</evidence>
<gene>
    <name evidence="12" type="ORF">AURANDRAFT_19403</name>
</gene>
<dbReference type="InParanoid" id="F0XVD8"/>
<keyword evidence="4 9" id="KW-0547">Nucleotide-binding</keyword>
<dbReference type="GO" id="GO:0035556">
    <property type="term" value="P:intracellular signal transduction"/>
    <property type="evidence" value="ECO:0007669"/>
    <property type="project" value="TreeGrafter"/>
</dbReference>
<dbReference type="EC" id="2.7.11.1" evidence="1"/>
<evidence type="ECO:0000256" key="1">
    <source>
        <dbReference type="ARBA" id="ARBA00012513"/>
    </source>
</evidence>
<feature type="non-terminal residue" evidence="12">
    <location>
        <position position="276"/>
    </location>
</feature>
<evidence type="ECO:0000256" key="5">
    <source>
        <dbReference type="ARBA" id="ARBA00022777"/>
    </source>
</evidence>
<comment type="similarity">
    <text evidence="10">Belongs to the protein kinase superfamily.</text>
</comment>
<evidence type="ECO:0000256" key="3">
    <source>
        <dbReference type="ARBA" id="ARBA00022679"/>
    </source>
</evidence>
<dbReference type="Gene3D" id="1.10.510.10">
    <property type="entry name" value="Transferase(Phosphotransferase) domain 1"/>
    <property type="match status" value="1"/>
</dbReference>
<dbReference type="GeneID" id="20219126"/>
<dbReference type="PROSITE" id="PS50011">
    <property type="entry name" value="PROTEIN_KINASE_DOM"/>
    <property type="match status" value="1"/>
</dbReference>
<keyword evidence="2 10" id="KW-0723">Serine/threonine-protein kinase</keyword>
<keyword evidence="6 9" id="KW-0067">ATP-binding</keyword>
<dbReference type="OMA" id="HYEACES"/>
<sequence length="276" mass="29456">MGGDGAGPADYAFGDILGEGAFATVLHARRRSDGTDFAVKVMIKSYIEREGKTRLVLAESKALQRCASCDFVVNLSRTFQDADYLFFVLEFCGGGDLLHLVNGSDDRVRRAAGGLTPYAAAFYAAEVVLGLEFLRSLDVAHRDLKPENVLLDGGGHAKLADFGAVLDCSHAAGHDLGERHGSFEGTAEYVSPEVLQGFETTPACDLWALGCLCYQLSCGALPFRAATDFLLWEKIVAFADGDESAFEVSPAAPGPALDLARRLLVKDAAKRLGADD</sequence>
<dbReference type="eggNOG" id="KOG0592">
    <property type="taxonomic scope" value="Eukaryota"/>
</dbReference>
<dbReference type="Pfam" id="PF00069">
    <property type="entry name" value="Pkinase"/>
    <property type="match status" value="1"/>
</dbReference>
<feature type="domain" description="Protein kinase" evidence="11">
    <location>
        <begin position="11"/>
        <end position="276"/>
    </location>
</feature>
<keyword evidence="5" id="KW-0418">Kinase</keyword>
<evidence type="ECO:0000256" key="4">
    <source>
        <dbReference type="ARBA" id="ARBA00022741"/>
    </source>
</evidence>
<keyword evidence="13" id="KW-1185">Reference proteome</keyword>
<dbReference type="AlphaFoldDB" id="F0XVD8"/>
<evidence type="ECO:0000256" key="6">
    <source>
        <dbReference type="ARBA" id="ARBA00022840"/>
    </source>
</evidence>
<dbReference type="Gene3D" id="3.30.200.20">
    <property type="entry name" value="Phosphorylase Kinase, domain 1"/>
    <property type="match status" value="1"/>
</dbReference>
<evidence type="ECO:0000256" key="8">
    <source>
        <dbReference type="ARBA" id="ARBA00048679"/>
    </source>
</evidence>
<dbReference type="PROSITE" id="PS00107">
    <property type="entry name" value="PROTEIN_KINASE_ATP"/>
    <property type="match status" value="1"/>
</dbReference>
<reference evidence="12 13" key="1">
    <citation type="journal article" date="2011" name="Proc. Natl. Acad. Sci. U.S.A.">
        <title>Niche of harmful alga Aureococcus anophagefferens revealed through ecogenomics.</title>
        <authorList>
            <person name="Gobler C.J."/>
            <person name="Berry D.L."/>
            <person name="Dyhrman S.T."/>
            <person name="Wilhelm S.W."/>
            <person name="Salamov A."/>
            <person name="Lobanov A.V."/>
            <person name="Zhang Y."/>
            <person name="Collier J.L."/>
            <person name="Wurch L.L."/>
            <person name="Kustka A.B."/>
            <person name="Dill B.D."/>
            <person name="Shah M."/>
            <person name="VerBerkmoes N.C."/>
            <person name="Kuo A."/>
            <person name="Terry A."/>
            <person name="Pangilinan J."/>
            <person name="Lindquist E.A."/>
            <person name="Lucas S."/>
            <person name="Paulsen I.T."/>
            <person name="Hattenrath-Lehmann T.K."/>
            <person name="Talmage S.C."/>
            <person name="Walker E.A."/>
            <person name="Koch F."/>
            <person name="Burson A.M."/>
            <person name="Marcoval M.A."/>
            <person name="Tang Y.Z."/>
            <person name="Lecleir G.R."/>
            <person name="Coyne K.J."/>
            <person name="Berg G.M."/>
            <person name="Bertrand E.M."/>
            <person name="Saito M.A."/>
            <person name="Gladyshev V.N."/>
            <person name="Grigoriev I.V."/>
        </authorList>
    </citation>
    <scope>NUCLEOTIDE SEQUENCE [LARGE SCALE GENOMIC DNA]</scope>
    <source>
        <strain evidence="13">CCMP 1984</strain>
    </source>
</reference>
<evidence type="ECO:0000256" key="2">
    <source>
        <dbReference type="ARBA" id="ARBA00022527"/>
    </source>
</evidence>
<dbReference type="SUPFAM" id="SSF56112">
    <property type="entry name" value="Protein kinase-like (PK-like)"/>
    <property type="match status" value="1"/>
</dbReference>
<proteinExistence type="inferred from homology"/>
<evidence type="ECO:0000259" key="11">
    <source>
        <dbReference type="PROSITE" id="PS50011"/>
    </source>
</evidence>
<dbReference type="InterPro" id="IPR000719">
    <property type="entry name" value="Prot_kinase_dom"/>
</dbReference>
<dbReference type="RefSeq" id="XP_009032245.1">
    <property type="nucleotide sequence ID" value="XM_009033997.1"/>
</dbReference>
<dbReference type="GO" id="GO:0005524">
    <property type="term" value="F:ATP binding"/>
    <property type="evidence" value="ECO:0007669"/>
    <property type="project" value="UniProtKB-UniRule"/>
</dbReference>
<comment type="catalytic activity">
    <reaction evidence="7">
        <text>L-threonyl-[protein] + ATP = O-phospho-L-threonyl-[protein] + ADP + H(+)</text>
        <dbReference type="Rhea" id="RHEA:46608"/>
        <dbReference type="Rhea" id="RHEA-COMP:11060"/>
        <dbReference type="Rhea" id="RHEA-COMP:11605"/>
        <dbReference type="ChEBI" id="CHEBI:15378"/>
        <dbReference type="ChEBI" id="CHEBI:30013"/>
        <dbReference type="ChEBI" id="CHEBI:30616"/>
        <dbReference type="ChEBI" id="CHEBI:61977"/>
        <dbReference type="ChEBI" id="CHEBI:456216"/>
        <dbReference type="EC" id="2.7.11.1"/>
    </reaction>
</comment>
<evidence type="ECO:0000313" key="12">
    <source>
        <dbReference type="EMBL" id="EGB12578.1"/>
    </source>
</evidence>
<dbReference type="InterPro" id="IPR008271">
    <property type="entry name" value="Ser/Thr_kinase_AS"/>
</dbReference>
<dbReference type="EMBL" id="GL833120">
    <property type="protein sequence ID" value="EGB12578.1"/>
    <property type="molecule type" value="Genomic_DNA"/>
</dbReference>
<dbReference type="InterPro" id="IPR017441">
    <property type="entry name" value="Protein_kinase_ATP_BS"/>
</dbReference>
<evidence type="ECO:0000256" key="7">
    <source>
        <dbReference type="ARBA" id="ARBA00047899"/>
    </source>
</evidence>
<protein>
    <recommendedName>
        <fullName evidence="1">non-specific serine/threonine protein kinase</fullName>
        <ecNumber evidence="1">2.7.11.1</ecNumber>
    </recommendedName>
</protein>
<dbReference type="Proteomes" id="UP000002729">
    <property type="component" value="Unassembled WGS sequence"/>
</dbReference>
<dbReference type="PROSITE" id="PS00108">
    <property type="entry name" value="PROTEIN_KINASE_ST"/>
    <property type="match status" value="1"/>
</dbReference>
<feature type="binding site" evidence="9">
    <location>
        <position position="40"/>
    </location>
    <ligand>
        <name>ATP</name>
        <dbReference type="ChEBI" id="CHEBI:30616"/>
    </ligand>
</feature>
<dbReference type="SMART" id="SM00220">
    <property type="entry name" value="S_TKc"/>
    <property type="match status" value="1"/>
</dbReference>
<dbReference type="GO" id="GO:0004674">
    <property type="term" value="F:protein serine/threonine kinase activity"/>
    <property type="evidence" value="ECO:0007669"/>
    <property type="project" value="UniProtKB-KW"/>
</dbReference>
<dbReference type="InterPro" id="IPR050236">
    <property type="entry name" value="Ser_Thr_kinase_AGC"/>
</dbReference>
<evidence type="ECO:0000256" key="9">
    <source>
        <dbReference type="PROSITE-ProRule" id="PRU10141"/>
    </source>
</evidence>